<reference evidence="1" key="1">
    <citation type="submission" date="2022-11" db="EMBL/GenBank/DDBJ databases">
        <title>Centuries of genome instability and evolution in soft-shell clam transmissible cancer (bioRxiv).</title>
        <authorList>
            <person name="Hart S.F.M."/>
            <person name="Yonemitsu M.A."/>
            <person name="Giersch R.M."/>
            <person name="Beal B.F."/>
            <person name="Arriagada G."/>
            <person name="Davis B.W."/>
            <person name="Ostrander E.A."/>
            <person name="Goff S.P."/>
            <person name="Metzger M.J."/>
        </authorList>
    </citation>
    <scope>NUCLEOTIDE SEQUENCE</scope>
    <source>
        <strain evidence="1">MELC-2E11</strain>
        <tissue evidence="1">Siphon/mantle</tissue>
    </source>
</reference>
<proteinExistence type="predicted"/>
<protein>
    <submittedName>
        <fullName evidence="1">Uncharacterized protein</fullName>
    </submittedName>
</protein>
<gene>
    <name evidence="1" type="ORF">MAR_017996</name>
</gene>
<keyword evidence="2" id="KW-1185">Reference proteome</keyword>
<organism evidence="1 2">
    <name type="scientific">Mya arenaria</name>
    <name type="common">Soft-shell clam</name>
    <dbReference type="NCBI Taxonomy" id="6604"/>
    <lineage>
        <taxon>Eukaryota</taxon>
        <taxon>Metazoa</taxon>
        <taxon>Spiralia</taxon>
        <taxon>Lophotrochozoa</taxon>
        <taxon>Mollusca</taxon>
        <taxon>Bivalvia</taxon>
        <taxon>Autobranchia</taxon>
        <taxon>Heteroconchia</taxon>
        <taxon>Euheterodonta</taxon>
        <taxon>Imparidentia</taxon>
        <taxon>Neoheterodontei</taxon>
        <taxon>Myida</taxon>
        <taxon>Myoidea</taxon>
        <taxon>Myidae</taxon>
        <taxon>Mya</taxon>
    </lineage>
</organism>
<sequence length="23" mass="2561">MEMTNSAGLALIRDFSGLLLDRH</sequence>
<accession>A0ABY7EDF9</accession>
<dbReference type="Proteomes" id="UP001164746">
    <property type="component" value="Chromosome 6"/>
</dbReference>
<dbReference type="EMBL" id="CP111017">
    <property type="protein sequence ID" value="WAR08038.1"/>
    <property type="molecule type" value="Genomic_DNA"/>
</dbReference>
<evidence type="ECO:0000313" key="1">
    <source>
        <dbReference type="EMBL" id="WAR08038.1"/>
    </source>
</evidence>
<name>A0ABY7EDF9_MYAAR</name>
<evidence type="ECO:0000313" key="2">
    <source>
        <dbReference type="Proteomes" id="UP001164746"/>
    </source>
</evidence>